<dbReference type="AlphaFoldDB" id="A0A9D1CHW6"/>
<feature type="transmembrane region" description="Helical" evidence="1">
    <location>
        <begin position="9"/>
        <end position="29"/>
    </location>
</feature>
<keyword evidence="1" id="KW-0472">Membrane</keyword>
<feature type="transmembrane region" description="Helical" evidence="1">
    <location>
        <begin position="130"/>
        <end position="151"/>
    </location>
</feature>
<feature type="transmembrane region" description="Helical" evidence="1">
    <location>
        <begin position="44"/>
        <end position="62"/>
    </location>
</feature>
<accession>A0A9D1CHW6</accession>
<reference evidence="2" key="1">
    <citation type="submission" date="2020-10" db="EMBL/GenBank/DDBJ databases">
        <authorList>
            <person name="Gilroy R."/>
        </authorList>
    </citation>
    <scope>NUCLEOTIDE SEQUENCE</scope>
    <source>
        <strain evidence="2">ChiGjej2B2-12916</strain>
    </source>
</reference>
<comment type="caution">
    <text evidence="2">The sequence shown here is derived from an EMBL/GenBank/DDBJ whole genome shotgun (WGS) entry which is preliminary data.</text>
</comment>
<protein>
    <submittedName>
        <fullName evidence="2">Uncharacterized protein</fullName>
    </submittedName>
</protein>
<reference evidence="2" key="2">
    <citation type="journal article" date="2021" name="PeerJ">
        <title>Extensive microbial diversity within the chicken gut microbiome revealed by metagenomics and culture.</title>
        <authorList>
            <person name="Gilroy R."/>
            <person name="Ravi A."/>
            <person name="Getino M."/>
            <person name="Pursley I."/>
            <person name="Horton D.L."/>
            <person name="Alikhan N.F."/>
            <person name="Baker D."/>
            <person name="Gharbi K."/>
            <person name="Hall N."/>
            <person name="Watson M."/>
            <person name="Adriaenssens E.M."/>
            <person name="Foster-Nyarko E."/>
            <person name="Jarju S."/>
            <person name="Secka A."/>
            <person name="Antonio M."/>
            <person name="Oren A."/>
            <person name="Chaudhuri R.R."/>
            <person name="La Ragione R."/>
            <person name="Hildebrand F."/>
            <person name="Pallen M.J."/>
        </authorList>
    </citation>
    <scope>NUCLEOTIDE SEQUENCE</scope>
    <source>
        <strain evidence="2">ChiGjej2B2-12916</strain>
    </source>
</reference>
<name>A0A9D1CHW6_9FIRM</name>
<proteinExistence type="predicted"/>
<feature type="transmembrane region" description="Helical" evidence="1">
    <location>
        <begin position="74"/>
        <end position="93"/>
    </location>
</feature>
<dbReference type="InterPro" id="IPR045407">
    <property type="entry name" value="DUF6512"/>
</dbReference>
<keyword evidence="1" id="KW-1133">Transmembrane helix</keyword>
<feature type="transmembrane region" description="Helical" evidence="1">
    <location>
        <begin position="105"/>
        <end position="123"/>
    </location>
</feature>
<keyword evidence="1" id="KW-0812">Transmembrane</keyword>
<evidence type="ECO:0000256" key="1">
    <source>
        <dbReference type="SAM" id="Phobius"/>
    </source>
</evidence>
<gene>
    <name evidence="2" type="ORF">IAD31_09080</name>
</gene>
<evidence type="ECO:0000313" key="3">
    <source>
        <dbReference type="Proteomes" id="UP000886879"/>
    </source>
</evidence>
<dbReference type="Pfam" id="PF20122">
    <property type="entry name" value="DUF6512"/>
    <property type="match status" value="1"/>
</dbReference>
<evidence type="ECO:0000313" key="2">
    <source>
        <dbReference type="EMBL" id="HIQ61728.1"/>
    </source>
</evidence>
<dbReference type="EMBL" id="DVFO01000097">
    <property type="protein sequence ID" value="HIQ61728.1"/>
    <property type="molecule type" value="Genomic_DNA"/>
</dbReference>
<dbReference type="Proteomes" id="UP000886879">
    <property type="component" value="Unassembled WGS sequence"/>
</dbReference>
<organism evidence="2 3">
    <name type="scientific">Candidatus Enterenecus faecium</name>
    <dbReference type="NCBI Taxonomy" id="2840780"/>
    <lineage>
        <taxon>Bacteria</taxon>
        <taxon>Bacillati</taxon>
        <taxon>Bacillota</taxon>
        <taxon>Clostridia</taxon>
        <taxon>Eubacteriales</taxon>
        <taxon>Candidatus Enterenecus</taxon>
    </lineage>
</organism>
<sequence>MKIFQKKTIFTLIAALILGVGLHFLFSWLPSPITALVSPVRESLWEHLKILLIPLLLSGLYLTHGRGLDGLAPWLLTLPIIGGAMLLLSYLYHVPFQGDGMAFDLILYVVLMVAGFVLAQVLAPLTQRPFLPTLCLLAALAVGWMMIWFTFFPPDMVVFLDLSKHTPTFYILPK</sequence>